<evidence type="ECO:0000256" key="7">
    <source>
        <dbReference type="SAM" id="SignalP"/>
    </source>
</evidence>
<proteinExistence type="predicted"/>
<keyword evidence="3 6" id="KW-1133">Transmembrane helix</keyword>
<feature type="transmembrane region" description="Helical" evidence="6">
    <location>
        <begin position="305"/>
        <end position="324"/>
    </location>
</feature>
<dbReference type="Proteomes" id="UP000242525">
    <property type="component" value="Unassembled WGS sequence"/>
</dbReference>
<feature type="transmembrane region" description="Helical" evidence="6">
    <location>
        <begin position="470"/>
        <end position="496"/>
    </location>
</feature>
<evidence type="ECO:0000313" key="8">
    <source>
        <dbReference type="EMBL" id="CDO55752.1"/>
    </source>
</evidence>
<accession>A0A0J9XET8</accession>
<organism evidence="8 9">
    <name type="scientific">Geotrichum candidum</name>
    <name type="common">Oospora lactis</name>
    <name type="synonym">Dipodascus geotrichum</name>
    <dbReference type="NCBI Taxonomy" id="1173061"/>
    <lineage>
        <taxon>Eukaryota</taxon>
        <taxon>Fungi</taxon>
        <taxon>Dikarya</taxon>
        <taxon>Ascomycota</taxon>
        <taxon>Saccharomycotina</taxon>
        <taxon>Dipodascomycetes</taxon>
        <taxon>Dipodascales</taxon>
        <taxon>Dipodascaceae</taxon>
        <taxon>Geotrichum</taxon>
    </lineage>
</organism>
<keyword evidence="7" id="KW-0732">Signal</keyword>
<protein>
    <submittedName>
        <fullName evidence="8">Similar to Saccharomyces cerevisiae YGL255W ZRT1 High-affinity zinc transporter of the plasma membrane</fullName>
    </submittedName>
</protein>
<gene>
    <name evidence="8" type="ORF">BN980_GECA12s01858g</name>
</gene>
<dbReference type="PANTHER" id="PTHR11040">
    <property type="entry name" value="ZINC/IRON TRANSPORTER"/>
    <property type="match status" value="1"/>
</dbReference>
<name>A0A0J9XET8_GEOCN</name>
<keyword evidence="2 6" id="KW-0812">Transmembrane</keyword>
<dbReference type="STRING" id="1173061.A0A0J9XET8"/>
<evidence type="ECO:0000256" key="4">
    <source>
        <dbReference type="ARBA" id="ARBA00023136"/>
    </source>
</evidence>
<comment type="subcellular location">
    <subcellularLocation>
        <location evidence="1">Membrane</location>
        <topology evidence="1">Multi-pass membrane protein</topology>
    </subcellularLocation>
</comment>
<dbReference type="Pfam" id="PF02535">
    <property type="entry name" value="Zip"/>
    <property type="match status" value="1"/>
</dbReference>
<dbReference type="GO" id="GO:0005886">
    <property type="term" value="C:plasma membrane"/>
    <property type="evidence" value="ECO:0007669"/>
    <property type="project" value="TreeGrafter"/>
</dbReference>
<dbReference type="PANTHER" id="PTHR11040:SF44">
    <property type="entry name" value="PROTEIN ZNTC-RELATED"/>
    <property type="match status" value="1"/>
</dbReference>
<evidence type="ECO:0000256" key="2">
    <source>
        <dbReference type="ARBA" id="ARBA00022692"/>
    </source>
</evidence>
<reference evidence="8" key="1">
    <citation type="submission" date="2014-03" db="EMBL/GenBank/DDBJ databases">
        <authorList>
            <person name="Casaregola S."/>
        </authorList>
    </citation>
    <scope>NUCLEOTIDE SEQUENCE [LARGE SCALE GENOMIC DNA]</scope>
    <source>
        <strain evidence="8">CLIB 918</strain>
    </source>
</reference>
<keyword evidence="9" id="KW-1185">Reference proteome</keyword>
<sequence>MKTPVVFLLSWATIVVAQSVTSTVSPQVTGCHNHDGVFMCIDSDGNEGVISPAPTITPLPSSYTGCHAHGTNTFCMDQSDEVQFQVQTEDHDHEDQTATVAATTTTSASTGQTTAITACHFHGATQFCINGNGVEGIVTPAPTNTQSAPAEYTGCHNHGSDMFCMNGEEEVQFLSEDTAGGDSSSSSSSESSEDGISCHYHAGVEHCVDANGVTVEQTCEFVSRDRNVNLRVGLLFAILAATAFAVSLPLFLNRFANVELDGIIFTIFKQFGTGVILSTALVHLLTHSQLFFENTCLGKLSYESTATAIAMAGLFLAFLFEYTFSRLVSNRQRSLVHTHDYESDQQNSDKAVVNSAAEIDPHAGHTHGPLLNPHDKLSVFLIEAGIIFHSILIGLTLSVSGDSGLIVLFIVILFHQMFEGIALGSRISGLGNNASFWEKLIMCGCYAVTTPIGMGIGIGVLSVFNGNNKSTIIAIGTIDSLSAGILLWTGIVDMLAMDWIFGPLARAGLFKTLCAMASLVAGMILMSFLGKWT</sequence>
<feature type="transmembrane region" description="Helical" evidence="6">
    <location>
        <begin position="232"/>
        <end position="252"/>
    </location>
</feature>
<keyword evidence="4 6" id="KW-0472">Membrane</keyword>
<evidence type="ECO:0000256" key="5">
    <source>
        <dbReference type="SAM" id="MobiDB-lite"/>
    </source>
</evidence>
<feature type="chain" id="PRO_5005325655" evidence="7">
    <location>
        <begin position="18"/>
        <end position="533"/>
    </location>
</feature>
<feature type="transmembrane region" description="Helical" evidence="6">
    <location>
        <begin position="440"/>
        <end position="464"/>
    </location>
</feature>
<comment type="caution">
    <text evidence="8">The sequence shown here is derived from an EMBL/GenBank/DDBJ whole genome shotgun (WGS) entry which is preliminary data.</text>
</comment>
<evidence type="ECO:0000256" key="3">
    <source>
        <dbReference type="ARBA" id="ARBA00022989"/>
    </source>
</evidence>
<feature type="transmembrane region" description="Helical" evidence="6">
    <location>
        <begin position="508"/>
        <end position="529"/>
    </location>
</feature>
<evidence type="ECO:0000256" key="1">
    <source>
        <dbReference type="ARBA" id="ARBA00004141"/>
    </source>
</evidence>
<feature type="signal peptide" evidence="7">
    <location>
        <begin position="1"/>
        <end position="17"/>
    </location>
</feature>
<dbReference type="InterPro" id="IPR003689">
    <property type="entry name" value="ZIP"/>
</dbReference>
<feature type="transmembrane region" description="Helical" evidence="6">
    <location>
        <begin position="264"/>
        <end position="285"/>
    </location>
</feature>
<evidence type="ECO:0000256" key="6">
    <source>
        <dbReference type="SAM" id="Phobius"/>
    </source>
</evidence>
<dbReference type="GO" id="GO:0005385">
    <property type="term" value="F:zinc ion transmembrane transporter activity"/>
    <property type="evidence" value="ECO:0007669"/>
    <property type="project" value="TreeGrafter"/>
</dbReference>
<dbReference type="OrthoDB" id="448280at2759"/>
<evidence type="ECO:0000313" key="9">
    <source>
        <dbReference type="Proteomes" id="UP000242525"/>
    </source>
</evidence>
<dbReference type="EMBL" id="CCBN010000012">
    <property type="protein sequence ID" value="CDO55752.1"/>
    <property type="molecule type" value="Genomic_DNA"/>
</dbReference>
<feature type="region of interest" description="Disordered" evidence="5">
    <location>
        <begin position="175"/>
        <end position="196"/>
    </location>
</feature>
<dbReference type="AlphaFoldDB" id="A0A0J9XET8"/>